<dbReference type="EMBL" id="BK059132">
    <property type="protein sequence ID" value="DAE33056.1"/>
    <property type="molecule type" value="Genomic_DNA"/>
</dbReference>
<sequence>MILGFKNRIFNLTTVLYQCGLPMRRWFIS</sequence>
<accession>A0A8S5RNY5</accession>
<organism evidence="1">
    <name type="scientific">virus sp. ctrcb4</name>
    <dbReference type="NCBI Taxonomy" id="2825824"/>
    <lineage>
        <taxon>Viruses</taxon>
    </lineage>
</organism>
<reference evidence="1" key="1">
    <citation type="journal article" date="2021" name="Proc. Natl. Acad. Sci. U.S.A.">
        <title>A Catalog of Tens of Thousands of Viruses from Human Metagenomes Reveals Hidden Associations with Chronic Diseases.</title>
        <authorList>
            <person name="Tisza M.J."/>
            <person name="Buck C.B."/>
        </authorList>
    </citation>
    <scope>NUCLEOTIDE SEQUENCE</scope>
    <source>
        <strain evidence="1">Ctrcb4</strain>
    </source>
</reference>
<protein>
    <submittedName>
        <fullName evidence="1">Uncharacterized protein</fullName>
    </submittedName>
</protein>
<name>A0A8S5RNY5_9VIRU</name>
<evidence type="ECO:0000313" key="1">
    <source>
        <dbReference type="EMBL" id="DAE33056.1"/>
    </source>
</evidence>
<proteinExistence type="predicted"/>